<dbReference type="InterPro" id="IPR007197">
    <property type="entry name" value="rSAM"/>
</dbReference>
<dbReference type="PANTHER" id="PTHR30352:SF4">
    <property type="entry name" value="PYRUVATE FORMATE-LYASE 2-ACTIVATING ENZYME"/>
    <property type="match status" value="1"/>
</dbReference>
<dbReference type="Pfam" id="PF04055">
    <property type="entry name" value="Radical_SAM"/>
    <property type="match status" value="1"/>
</dbReference>
<dbReference type="InterPro" id="IPR040074">
    <property type="entry name" value="BssD/PflA/YjjW"/>
</dbReference>
<dbReference type="InterPro" id="IPR058240">
    <property type="entry name" value="rSAM_sf"/>
</dbReference>
<dbReference type="PROSITE" id="PS51379">
    <property type="entry name" value="4FE4S_FER_2"/>
    <property type="match status" value="1"/>
</dbReference>
<comment type="catalytic activity">
    <reaction evidence="9">
        <text>glycyl-[protein] + reduced [flavodoxin] + S-adenosyl-L-methionine = glycin-2-yl radical-[protein] + semiquinone [flavodoxin] + 5'-deoxyadenosine + L-methionine + H(+)</text>
        <dbReference type="Rhea" id="RHEA:61976"/>
        <dbReference type="Rhea" id="RHEA-COMP:10622"/>
        <dbReference type="Rhea" id="RHEA-COMP:14480"/>
        <dbReference type="Rhea" id="RHEA-COMP:15993"/>
        <dbReference type="Rhea" id="RHEA-COMP:15994"/>
        <dbReference type="ChEBI" id="CHEBI:15378"/>
        <dbReference type="ChEBI" id="CHEBI:17319"/>
        <dbReference type="ChEBI" id="CHEBI:29947"/>
        <dbReference type="ChEBI" id="CHEBI:32722"/>
        <dbReference type="ChEBI" id="CHEBI:57618"/>
        <dbReference type="ChEBI" id="CHEBI:57844"/>
        <dbReference type="ChEBI" id="CHEBI:59789"/>
        <dbReference type="ChEBI" id="CHEBI:140311"/>
    </reaction>
</comment>
<dbReference type="STRING" id="1520.LF65_00350"/>
<name>A0A0B5Q499_CLOBE</name>
<dbReference type="SUPFAM" id="SSF54862">
    <property type="entry name" value="4Fe-4S ferredoxins"/>
    <property type="match status" value="1"/>
</dbReference>
<evidence type="ECO:0000256" key="8">
    <source>
        <dbReference type="ARBA" id="ARBA00023014"/>
    </source>
</evidence>
<dbReference type="InterPro" id="IPR001989">
    <property type="entry name" value="Radical_activat_CS"/>
</dbReference>
<dbReference type="AlphaFoldDB" id="A0A0B5Q499"/>
<dbReference type="SUPFAM" id="SSF102114">
    <property type="entry name" value="Radical SAM enzymes"/>
    <property type="match status" value="1"/>
</dbReference>
<evidence type="ECO:0000256" key="2">
    <source>
        <dbReference type="ARBA" id="ARBA00009777"/>
    </source>
</evidence>
<keyword evidence="3" id="KW-0004">4Fe-4S</keyword>
<evidence type="ECO:0000256" key="1">
    <source>
        <dbReference type="ARBA" id="ARBA00001966"/>
    </source>
</evidence>
<dbReference type="RefSeq" id="WP_041893658.1">
    <property type="nucleotide sequence ID" value="NZ_CP010086.2"/>
</dbReference>
<keyword evidence="4" id="KW-0949">S-adenosyl-L-methionine</keyword>
<keyword evidence="5" id="KW-0479">Metal-binding</keyword>
<dbReference type="PIRSF" id="PIRSF000371">
    <property type="entry name" value="PFL_act_enz"/>
    <property type="match status" value="1"/>
</dbReference>
<dbReference type="InterPro" id="IPR012839">
    <property type="entry name" value="Organic_radical_activase"/>
</dbReference>
<evidence type="ECO:0000256" key="3">
    <source>
        <dbReference type="ARBA" id="ARBA00022485"/>
    </source>
</evidence>
<dbReference type="PANTHER" id="PTHR30352">
    <property type="entry name" value="PYRUVATE FORMATE-LYASE-ACTIVATING ENZYME"/>
    <property type="match status" value="1"/>
</dbReference>
<dbReference type="Proteomes" id="UP000031866">
    <property type="component" value="Chromosome"/>
</dbReference>
<dbReference type="InterPro" id="IPR017896">
    <property type="entry name" value="4Fe4S_Fe-S-bd"/>
</dbReference>
<dbReference type="PROSITE" id="PS51918">
    <property type="entry name" value="RADICAL_SAM"/>
    <property type="match status" value="1"/>
</dbReference>
<keyword evidence="6" id="KW-0560">Oxidoreductase</keyword>
<evidence type="ECO:0000256" key="5">
    <source>
        <dbReference type="ARBA" id="ARBA00022723"/>
    </source>
</evidence>
<dbReference type="KEGG" id="cbei:LF65_00350"/>
<comment type="similarity">
    <text evidence="2">Belongs to the organic radical-activating enzymes family.</text>
</comment>
<keyword evidence="7" id="KW-0408">Iron</keyword>
<dbReference type="InterPro" id="IPR013785">
    <property type="entry name" value="Aldolase_TIM"/>
</dbReference>
<evidence type="ECO:0000313" key="10">
    <source>
        <dbReference type="EMBL" id="AJG97019.1"/>
    </source>
</evidence>
<dbReference type="EMBL" id="CP010086">
    <property type="protein sequence ID" value="AJG97019.1"/>
    <property type="molecule type" value="Genomic_DNA"/>
</dbReference>
<sequence length="311" mass="35557">MEKDYTSLTGRIFDIRRFSTHDGDGIRTTIFFKGCPLKCVWCQNPEGISPEEHLIHFENKCINCDLCIKNCSNKSIIRENNKICVVQNKCTEEENKIVTDICPTGALTMDSKNYTLDEVIEIALKDKAFFKYGGGVTLSGGEPLYQKEFAVALLKMLKEAGINTAIETSLFVPTEYIIEVLPYLDTIFADLKVFDNDKHKIFTGVSNELIKKNIKFILESNKKDNVIIRTPLIPEFTANKNNIYDISGYISSIYSKARYELLNYNPLAKSKYNLINNLDYCFEENPKMYTEAQMEEFHNISYSAGIENLVK</sequence>
<dbReference type="GO" id="GO:0051539">
    <property type="term" value="F:4 iron, 4 sulfur cluster binding"/>
    <property type="evidence" value="ECO:0007669"/>
    <property type="project" value="UniProtKB-KW"/>
</dbReference>
<dbReference type="OrthoDB" id="9782387at2"/>
<evidence type="ECO:0000256" key="9">
    <source>
        <dbReference type="ARBA" id="ARBA00047365"/>
    </source>
</evidence>
<gene>
    <name evidence="10" type="ORF">LF65_00350</name>
</gene>
<dbReference type="PROSITE" id="PS01087">
    <property type="entry name" value="RADICAL_ACTIVATING"/>
    <property type="match status" value="1"/>
</dbReference>
<proteinExistence type="inferred from homology"/>
<dbReference type="SFLD" id="SFLDG01066">
    <property type="entry name" value="organic_radical-activating_enz"/>
    <property type="match status" value="1"/>
</dbReference>
<evidence type="ECO:0000313" key="11">
    <source>
        <dbReference type="Proteomes" id="UP000031866"/>
    </source>
</evidence>
<dbReference type="SFLD" id="SFLDG01118">
    <property type="entry name" value="activating_enzymes__group_2"/>
    <property type="match status" value="1"/>
</dbReference>
<organism evidence="10 11">
    <name type="scientific">Clostridium beijerinckii</name>
    <name type="common">Clostridium MP</name>
    <dbReference type="NCBI Taxonomy" id="1520"/>
    <lineage>
        <taxon>Bacteria</taxon>
        <taxon>Bacillati</taxon>
        <taxon>Bacillota</taxon>
        <taxon>Clostridia</taxon>
        <taxon>Eubacteriales</taxon>
        <taxon>Clostridiaceae</taxon>
        <taxon>Clostridium</taxon>
    </lineage>
</organism>
<dbReference type="Gene3D" id="3.20.20.70">
    <property type="entry name" value="Aldolase class I"/>
    <property type="match status" value="1"/>
</dbReference>
<evidence type="ECO:0000256" key="7">
    <source>
        <dbReference type="ARBA" id="ARBA00023004"/>
    </source>
</evidence>
<comment type="cofactor">
    <cofactor evidence="1">
        <name>[4Fe-4S] cluster</name>
        <dbReference type="ChEBI" id="CHEBI:49883"/>
    </cofactor>
</comment>
<keyword evidence="8" id="KW-0411">Iron-sulfur</keyword>
<evidence type="ECO:0000256" key="4">
    <source>
        <dbReference type="ARBA" id="ARBA00022691"/>
    </source>
</evidence>
<evidence type="ECO:0000256" key="6">
    <source>
        <dbReference type="ARBA" id="ARBA00023002"/>
    </source>
</evidence>
<dbReference type="SFLD" id="SFLDS00029">
    <property type="entry name" value="Radical_SAM"/>
    <property type="match status" value="1"/>
</dbReference>
<protein>
    <submittedName>
        <fullName evidence="10">Glycyl radical-activating protein</fullName>
    </submittedName>
</protein>
<dbReference type="InterPro" id="IPR034457">
    <property type="entry name" value="Organic_radical-activating"/>
</dbReference>
<dbReference type="GO" id="GO:0016491">
    <property type="term" value="F:oxidoreductase activity"/>
    <property type="evidence" value="ECO:0007669"/>
    <property type="project" value="UniProtKB-KW"/>
</dbReference>
<dbReference type="NCBIfam" id="TIGR02494">
    <property type="entry name" value="PFLE_PFLC"/>
    <property type="match status" value="1"/>
</dbReference>
<reference evidence="11" key="1">
    <citation type="submission" date="2014-12" db="EMBL/GenBank/DDBJ databases">
        <title>Genome sequence of Clostridium beijerinckii strain 59B.</title>
        <authorList>
            <person name="Little G.T."/>
            <person name="Minton N.P."/>
        </authorList>
    </citation>
    <scope>NUCLEOTIDE SEQUENCE [LARGE SCALE GENOMIC DNA]</scope>
    <source>
        <strain evidence="11">59B</strain>
    </source>
</reference>
<accession>A0A0B5Q499</accession>
<dbReference type="GO" id="GO:0046872">
    <property type="term" value="F:metal ion binding"/>
    <property type="evidence" value="ECO:0007669"/>
    <property type="project" value="UniProtKB-KW"/>
</dbReference>